<name>A0A8C3K8K3_9CHAR</name>
<feature type="compositionally biased region" description="Polar residues" evidence="8">
    <location>
        <begin position="542"/>
        <end position="583"/>
    </location>
</feature>
<dbReference type="Ensembl" id="ENSCPGT00000021795.1">
    <property type="protein sequence ID" value="ENSCPGP00000019889.1"/>
    <property type="gene ID" value="ENSCPGG00000013949.1"/>
</dbReference>
<reference evidence="10" key="2">
    <citation type="submission" date="2025-09" db="UniProtKB">
        <authorList>
            <consortium name="Ensembl"/>
        </authorList>
    </citation>
    <scope>IDENTIFICATION</scope>
</reference>
<evidence type="ECO:0000256" key="6">
    <source>
        <dbReference type="ARBA" id="ARBA00066938"/>
    </source>
</evidence>
<keyword evidence="1" id="KW-0378">Hydrolase</keyword>
<evidence type="ECO:0000256" key="3">
    <source>
        <dbReference type="ARBA" id="ARBA00030512"/>
    </source>
</evidence>
<feature type="compositionally biased region" description="Polar residues" evidence="8">
    <location>
        <begin position="604"/>
        <end position="614"/>
    </location>
</feature>
<evidence type="ECO:0000256" key="1">
    <source>
        <dbReference type="ARBA" id="ARBA00022801"/>
    </source>
</evidence>
<feature type="compositionally biased region" description="Low complexity" evidence="8">
    <location>
        <begin position="12"/>
        <end position="34"/>
    </location>
</feature>
<dbReference type="Gene3D" id="3.20.20.80">
    <property type="entry name" value="Glycosidases"/>
    <property type="match status" value="1"/>
</dbReference>
<feature type="compositionally biased region" description="Basic and acidic residues" evidence="8">
    <location>
        <begin position="528"/>
        <end position="541"/>
    </location>
</feature>
<comment type="catalytic activity">
    <reaction evidence="4">
        <text>3-O-(N-acetyl-beta-D-glucosaminyl)-L-seryl-[protein] + H2O = N-acetyl-D-glucosamine + L-seryl-[protein]</text>
        <dbReference type="Rhea" id="RHEA:48876"/>
        <dbReference type="Rhea" id="RHEA-COMP:9863"/>
        <dbReference type="Rhea" id="RHEA-COMP:12251"/>
        <dbReference type="ChEBI" id="CHEBI:15377"/>
        <dbReference type="ChEBI" id="CHEBI:29999"/>
        <dbReference type="ChEBI" id="CHEBI:90838"/>
        <dbReference type="ChEBI" id="CHEBI:506227"/>
        <dbReference type="EC" id="3.2.1.169"/>
    </reaction>
</comment>
<evidence type="ECO:0000256" key="5">
    <source>
        <dbReference type="ARBA" id="ARBA00052136"/>
    </source>
</evidence>
<accession>A0A8C3K8K3</accession>
<evidence type="ECO:0000256" key="8">
    <source>
        <dbReference type="SAM" id="MobiDB-lite"/>
    </source>
</evidence>
<dbReference type="PROSITE" id="PS52009">
    <property type="entry name" value="GH84"/>
    <property type="match status" value="1"/>
</dbReference>
<feature type="domain" description="GH84" evidence="9">
    <location>
        <begin position="144"/>
        <end position="420"/>
    </location>
</feature>
<dbReference type="Gene3D" id="3.40.630.30">
    <property type="match status" value="1"/>
</dbReference>
<dbReference type="InterPro" id="IPR011496">
    <property type="entry name" value="O-GlcNAcase_cat"/>
</dbReference>
<dbReference type="SUPFAM" id="SSF51445">
    <property type="entry name" value="(Trans)glycosidases"/>
    <property type="match status" value="1"/>
</dbReference>
<keyword evidence="11" id="KW-1185">Reference proteome</keyword>
<feature type="region of interest" description="Disordered" evidence="8">
    <location>
        <begin position="469"/>
        <end position="892"/>
    </location>
</feature>
<dbReference type="GO" id="GO:0009100">
    <property type="term" value="P:glycoprotein metabolic process"/>
    <property type="evidence" value="ECO:0007669"/>
    <property type="project" value="TreeGrafter"/>
</dbReference>
<proteinExistence type="predicted"/>
<feature type="compositionally biased region" description="Pro residues" evidence="8">
    <location>
        <begin position="1"/>
        <end position="11"/>
    </location>
</feature>
<keyword evidence="2" id="KW-0326">Glycosidase</keyword>
<dbReference type="AlphaFoldDB" id="A0A8C3K8K3"/>
<reference evidence="10" key="1">
    <citation type="submission" date="2025-08" db="UniProtKB">
        <authorList>
            <consortium name="Ensembl"/>
        </authorList>
    </citation>
    <scope>IDENTIFICATION</scope>
</reference>
<dbReference type="FunFam" id="3.20.20.80:FF:000009">
    <property type="entry name" value="O-GlcNAcase BT_4395"/>
    <property type="match status" value="1"/>
</dbReference>
<feature type="region of interest" description="Disordered" evidence="8">
    <location>
        <begin position="116"/>
        <end position="136"/>
    </location>
</feature>
<dbReference type="InterPro" id="IPR051822">
    <property type="entry name" value="Glycosyl_Hydrolase_84"/>
</dbReference>
<dbReference type="PANTHER" id="PTHR13170:SF23">
    <property type="entry name" value="PROTEIN O-GLCNACASE-LIKE"/>
    <property type="match status" value="1"/>
</dbReference>
<evidence type="ECO:0000313" key="11">
    <source>
        <dbReference type="Proteomes" id="UP000694419"/>
    </source>
</evidence>
<feature type="compositionally biased region" description="Pro residues" evidence="8">
    <location>
        <begin position="44"/>
        <end position="53"/>
    </location>
</feature>
<comment type="catalytic activity">
    <reaction evidence="5">
        <text>3-O-(N-acetyl-beta-D-glucosaminyl)-L-threonyl-[protein] + H2O = L-threonyl-[protein] + N-acetyl-D-glucosamine</text>
        <dbReference type="Rhea" id="RHEA:48892"/>
        <dbReference type="Rhea" id="RHEA-COMP:11060"/>
        <dbReference type="Rhea" id="RHEA-COMP:12252"/>
        <dbReference type="ChEBI" id="CHEBI:15377"/>
        <dbReference type="ChEBI" id="CHEBI:30013"/>
        <dbReference type="ChEBI" id="CHEBI:90840"/>
        <dbReference type="ChEBI" id="CHEBI:506227"/>
        <dbReference type="EC" id="3.2.1.169"/>
    </reaction>
</comment>
<evidence type="ECO:0000256" key="2">
    <source>
        <dbReference type="ARBA" id="ARBA00023295"/>
    </source>
</evidence>
<evidence type="ECO:0000313" key="10">
    <source>
        <dbReference type="Ensembl" id="ENSCPGP00000019889.1"/>
    </source>
</evidence>
<dbReference type="InterPro" id="IPR017853">
    <property type="entry name" value="GH"/>
</dbReference>
<dbReference type="GO" id="GO:0016231">
    <property type="term" value="F:beta-N-acetylglucosaminidase activity"/>
    <property type="evidence" value="ECO:0007669"/>
    <property type="project" value="TreeGrafter"/>
</dbReference>
<dbReference type="Pfam" id="PF07555">
    <property type="entry name" value="NAGidase"/>
    <property type="match status" value="1"/>
</dbReference>
<organism evidence="10 11">
    <name type="scientific">Calidris pygmaea</name>
    <name type="common">Spoon-billed sandpiper</name>
    <dbReference type="NCBI Taxonomy" id="425635"/>
    <lineage>
        <taxon>Eukaryota</taxon>
        <taxon>Metazoa</taxon>
        <taxon>Chordata</taxon>
        <taxon>Craniata</taxon>
        <taxon>Vertebrata</taxon>
        <taxon>Euteleostomi</taxon>
        <taxon>Archelosauria</taxon>
        <taxon>Archosauria</taxon>
        <taxon>Dinosauria</taxon>
        <taxon>Saurischia</taxon>
        <taxon>Theropoda</taxon>
        <taxon>Coelurosauria</taxon>
        <taxon>Aves</taxon>
        <taxon>Neognathae</taxon>
        <taxon>Neoaves</taxon>
        <taxon>Charadriiformes</taxon>
        <taxon>Scolopacidae</taxon>
        <taxon>Calidris</taxon>
    </lineage>
</organism>
<feature type="region of interest" description="Disordered" evidence="8">
    <location>
        <begin position="1"/>
        <end position="56"/>
    </location>
</feature>
<sequence>MRGPPLRPAPRPGSAAVPPAGAAPCAAAGASPRGRAGGGAVLPRVPPRTPPSPRASLRASLHLSAHPSIPPLIPPRIPLSLRASLRHSAHPSVTPRVTPRITPHIPLSLRSSLRTSLRSPRAPLRPPRHRQGRSCAGMAGRPRFLCGVVEGFYGRPWSMDQRKLLFQWLKRRGLNCYMYAPKDELKHRLLWREPYTEHEAARMRSLIEAAQEQGVEFVFAISAGQDMVFSSAGDRLLLQQKLRQVAAMGCCSFALLFDDIDPCMCQADRDVFPSLAQAQASVANEVYQELGQPSVFLFCPTEYCSSLCSPSPSKSCYLLTLGQELLPGIGVIWTGPKVVSQELSATLLEEVEGVLRRRPVIWDNLYANDYDCRRVFLGPYTGRAPGLVSRLHGLLLNPNCELQANFIPIHTLGSWFQSELRSCAHPDHTGMETATALGDSQGTQEGSYSPQEALELALLDWVAEINRQALEPGGRTPGHPNITLKGGTRLQPSTAGGQEVMPDPQPHNSIPSEADQHGPEPCGMAPGESRKKVTSEPEKGSGSRTPASSWQSPTGDGDQLTTGSRESCESSSALPSPAGTAQSAGIPVATKTLHSPDPAMCCSNGANTSQNLPLPTSDARTGGDNLPQPPSSSQPEASRADMPQTPPGPGAGASPDPPAPVTDGAGASPGPLALFTDEVDASPGPMAPLTPEEAESSLKVVLTPEEAGSGPTVPLTLKKAGSGPMEPLSSNEDRTSPTAPATPEETRSSPTAPLTQEEARSNPTAPVTPEEARSFPTAPVTQEEARSSPTAPVTPEEARSFPTAPVTQEEARSSPTAPVTPEEARSIPTVLETPEETRSSPKAPVTPEEARSIPTAPVTLEEVKSNPTAPVTSEEARSIPTAPLTSEEAGSTPKALMTLEEARSNPTALLTLEEVRMLVELFYLPYHHGPQAQHLLEHFRWLRANSLSVGVPATAPDACEGTRWRGRAQSFQLLCAQTCRLHSHFVSSAGRALLYDLHPYLWDIRNMLLAASAFVLWLDGHLLCDPDPKGTWGSCFGWCQSITAPMLLRGDAEPWARRGGLFGELQALLPVGNSCDLFYHPPPLFPSSQLYVLRPLLPLDKGELYRMCRESLDCDPKIAKILAAHPDLLGDRLLGSFLSLSPEYTFVLEDEGGPCGYAAGALCAEGFLQQRDSSWLPAIRHKYPRDLGAGAPALGQDALEEALLFFHTEPPAVPLPVLRRFPSLVQLGTAPRVLDVGASRSLAICLLSALRANGEHDLPVLGRGALRPP</sequence>
<dbReference type="PANTHER" id="PTHR13170">
    <property type="entry name" value="O-GLCNACASE"/>
    <property type="match status" value="1"/>
</dbReference>
<dbReference type="Proteomes" id="UP000694419">
    <property type="component" value="Unplaced"/>
</dbReference>
<protein>
    <recommendedName>
        <fullName evidence="6">protein O-GlcNAcase</fullName>
        <ecNumber evidence="6">3.2.1.169</ecNumber>
    </recommendedName>
    <alternativeName>
        <fullName evidence="3">Beta-N-acetylhexosaminidase</fullName>
    </alternativeName>
    <alternativeName>
        <fullName evidence="7">Beta-hexosaminidase</fullName>
    </alternativeName>
</protein>
<dbReference type="GO" id="GO:0102571">
    <property type="term" value="F:[protein]-3-O-(N-acetyl-D-glucosaminyl)-L-serine/L-threonine O-N-acetyl-alpha-D-glucosaminase activity"/>
    <property type="evidence" value="ECO:0007669"/>
    <property type="project" value="UniProtKB-EC"/>
</dbReference>
<feature type="compositionally biased region" description="Pro residues" evidence="8">
    <location>
        <begin position="644"/>
        <end position="660"/>
    </location>
</feature>
<dbReference type="EC" id="3.2.1.169" evidence="6"/>
<evidence type="ECO:0000259" key="9">
    <source>
        <dbReference type="PROSITE" id="PS52009"/>
    </source>
</evidence>
<evidence type="ECO:0000256" key="4">
    <source>
        <dbReference type="ARBA" id="ARBA00050933"/>
    </source>
</evidence>
<dbReference type="Gene3D" id="1.20.58.240">
    <property type="entry name" value="STAT, domain 1"/>
    <property type="match status" value="1"/>
</dbReference>
<evidence type="ECO:0000256" key="7">
    <source>
        <dbReference type="ARBA" id="ARBA00076634"/>
    </source>
</evidence>